<feature type="domain" description="CCHC-type" evidence="3">
    <location>
        <begin position="203"/>
        <end position="217"/>
    </location>
</feature>
<dbReference type="InterPro" id="IPR012337">
    <property type="entry name" value="RNaseH-like_sf"/>
</dbReference>
<evidence type="ECO:0008006" key="7">
    <source>
        <dbReference type="Google" id="ProtNLM"/>
    </source>
</evidence>
<dbReference type="PANTHER" id="PTHR42648:SF31">
    <property type="entry name" value="RNA-DIRECTED DNA POLYMERASE"/>
    <property type="match status" value="1"/>
</dbReference>
<keyword evidence="1" id="KW-0862">Zinc</keyword>
<dbReference type="GO" id="GO:0003676">
    <property type="term" value="F:nucleic acid binding"/>
    <property type="evidence" value="ECO:0007669"/>
    <property type="project" value="InterPro"/>
</dbReference>
<organism evidence="5 6">
    <name type="scientific">Acer yangbiense</name>
    <dbReference type="NCBI Taxonomy" id="1000413"/>
    <lineage>
        <taxon>Eukaryota</taxon>
        <taxon>Viridiplantae</taxon>
        <taxon>Streptophyta</taxon>
        <taxon>Embryophyta</taxon>
        <taxon>Tracheophyta</taxon>
        <taxon>Spermatophyta</taxon>
        <taxon>Magnoliopsida</taxon>
        <taxon>eudicotyledons</taxon>
        <taxon>Gunneridae</taxon>
        <taxon>Pentapetalae</taxon>
        <taxon>rosids</taxon>
        <taxon>malvids</taxon>
        <taxon>Sapindales</taxon>
        <taxon>Sapindaceae</taxon>
        <taxon>Hippocastanoideae</taxon>
        <taxon>Acereae</taxon>
        <taxon>Acer</taxon>
    </lineage>
</organism>
<dbReference type="Gene3D" id="4.10.60.10">
    <property type="entry name" value="Zinc finger, CCHC-type"/>
    <property type="match status" value="1"/>
</dbReference>
<feature type="domain" description="Integrase catalytic" evidence="4">
    <location>
        <begin position="221"/>
        <end position="338"/>
    </location>
</feature>
<gene>
    <name evidence="5" type="ORF">EZV62_021972</name>
</gene>
<dbReference type="Proteomes" id="UP000323000">
    <property type="component" value="Chromosome 10"/>
</dbReference>
<dbReference type="SUPFAM" id="SSF53098">
    <property type="entry name" value="Ribonuclease H-like"/>
    <property type="match status" value="1"/>
</dbReference>
<feature type="compositionally biased region" description="Basic and acidic residues" evidence="2">
    <location>
        <begin position="159"/>
        <end position="169"/>
    </location>
</feature>
<feature type="region of interest" description="Disordered" evidence="2">
    <location>
        <begin position="315"/>
        <end position="338"/>
    </location>
</feature>
<evidence type="ECO:0000313" key="5">
    <source>
        <dbReference type="EMBL" id="TXG52803.1"/>
    </source>
</evidence>
<evidence type="ECO:0000259" key="3">
    <source>
        <dbReference type="PROSITE" id="PS50158"/>
    </source>
</evidence>
<dbReference type="InterPro" id="IPR039537">
    <property type="entry name" value="Retrotran_Ty1/copia-like"/>
</dbReference>
<feature type="compositionally biased region" description="Polar residues" evidence="2">
    <location>
        <begin position="316"/>
        <end position="325"/>
    </location>
</feature>
<dbReference type="InterPro" id="IPR001878">
    <property type="entry name" value="Znf_CCHC"/>
</dbReference>
<proteinExistence type="predicted"/>
<evidence type="ECO:0000313" key="6">
    <source>
        <dbReference type="Proteomes" id="UP000323000"/>
    </source>
</evidence>
<dbReference type="PROSITE" id="PS50158">
    <property type="entry name" value="ZF_CCHC"/>
    <property type="match status" value="1"/>
</dbReference>
<protein>
    <recommendedName>
        <fullName evidence="7">CCHC-type domain-containing protein</fullName>
    </recommendedName>
</protein>
<name>A0A5C7H6V1_9ROSI</name>
<feature type="region of interest" description="Disordered" evidence="2">
    <location>
        <begin position="159"/>
        <end position="202"/>
    </location>
</feature>
<sequence>MVWLDWICETCDSNSLGDVARGVQNLSLFYATVMFSTVVLARDNVLRQVNDEDTAAKVWNKLESLYMTKSLSRKIYLKEQLFGFKMDQSKSLEDNLDDFTKLNIELANADSTEALSDENQAIIVLNSLPDSYKDLKAAIKYGRDSLTLEDVLGALRSREMEMRSEKKASTGEGLNVRGRTEKKNSSRKGRGKSRSKSRAKGKRCFHCDKDGHFRRDCLERRNKKTQKNQEDDVWGPARVNSHGGNRYFITIIDDFSRKVWLYLMKHKNEALKKFREWKTLVEKQSERKVKKLRTDNGLEFCSDEFTVFCKKEGLQPATQNQSEDAQSIEKVQIEVEPS</sequence>
<dbReference type="GO" id="GO:0015074">
    <property type="term" value="P:DNA integration"/>
    <property type="evidence" value="ECO:0007669"/>
    <property type="project" value="InterPro"/>
</dbReference>
<dbReference type="InterPro" id="IPR001584">
    <property type="entry name" value="Integrase_cat-core"/>
</dbReference>
<dbReference type="OrthoDB" id="6776856at2759"/>
<comment type="caution">
    <text evidence="5">The sequence shown here is derived from an EMBL/GenBank/DDBJ whole genome shotgun (WGS) entry which is preliminary data.</text>
</comment>
<evidence type="ECO:0000259" key="4">
    <source>
        <dbReference type="PROSITE" id="PS50994"/>
    </source>
</evidence>
<dbReference type="Gene3D" id="3.30.420.10">
    <property type="entry name" value="Ribonuclease H-like superfamily/Ribonuclease H"/>
    <property type="match status" value="1"/>
</dbReference>
<evidence type="ECO:0000256" key="1">
    <source>
        <dbReference type="PROSITE-ProRule" id="PRU00047"/>
    </source>
</evidence>
<dbReference type="InterPro" id="IPR036875">
    <property type="entry name" value="Znf_CCHC_sf"/>
</dbReference>
<reference evidence="6" key="1">
    <citation type="journal article" date="2019" name="Gigascience">
        <title>De novo genome assembly of the endangered Acer yangbiense, a plant species with extremely small populations endemic to Yunnan Province, China.</title>
        <authorList>
            <person name="Yang J."/>
            <person name="Wariss H.M."/>
            <person name="Tao L."/>
            <person name="Zhang R."/>
            <person name="Yun Q."/>
            <person name="Hollingsworth P."/>
            <person name="Dao Z."/>
            <person name="Luo G."/>
            <person name="Guo H."/>
            <person name="Ma Y."/>
            <person name="Sun W."/>
        </authorList>
    </citation>
    <scope>NUCLEOTIDE SEQUENCE [LARGE SCALE GENOMIC DNA]</scope>
    <source>
        <strain evidence="6">cv. Malutang</strain>
    </source>
</reference>
<dbReference type="AlphaFoldDB" id="A0A5C7H6V1"/>
<feature type="compositionally biased region" description="Basic residues" evidence="2">
    <location>
        <begin position="185"/>
        <end position="202"/>
    </location>
</feature>
<dbReference type="PANTHER" id="PTHR42648">
    <property type="entry name" value="TRANSPOSASE, PUTATIVE-RELATED"/>
    <property type="match status" value="1"/>
</dbReference>
<dbReference type="GO" id="GO:0008270">
    <property type="term" value="F:zinc ion binding"/>
    <property type="evidence" value="ECO:0007669"/>
    <property type="project" value="UniProtKB-KW"/>
</dbReference>
<keyword evidence="1" id="KW-0863">Zinc-finger</keyword>
<keyword evidence="1" id="KW-0479">Metal-binding</keyword>
<dbReference type="InterPro" id="IPR036397">
    <property type="entry name" value="RNaseH_sf"/>
</dbReference>
<accession>A0A5C7H6V1</accession>
<evidence type="ECO:0000256" key="2">
    <source>
        <dbReference type="SAM" id="MobiDB-lite"/>
    </source>
</evidence>
<dbReference type="Pfam" id="PF00665">
    <property type="entry name" value="rve"/>
    <property type="match status" value="1"/>
</dbReference>
<dbReference type="EMBL" id="VAHF01000010">
    <property type="protein sequence ID" value="TXG52803.1"/>
    <property type="molecule type" value="Genomic_DNA"/>
</dbReference>
<dbReference type="PROSITE" id="PS50994">
    <property type="entry name" value="INTEGRASE"/>
    <property type="match status" value="1"/>
</dbReference>
<dbReference type="Pfam" id="PF14223">
    <property type="entry name" value="Retrotran_gag_2"/>
    <property type="match status" value="1"/>
</dbReference>
<keyword evidence="6" id="KW-1185">Reference proteome</keyword>
<dbReference type="SUPFAM" id="SSF57756">
    <property type="entry name" value="Retrovirus zinc finger-like domains"/>
    <property type="match status" value="1"/>
</dbReference>